<feature type="transmembrane region" description="Helical" evidence="10">
    <location>
        <begin position="413"/>
        <end position="433"/>
    </location>
</feature>
<evidence type="ECO:0000256" key="7">
    <source>
        <dbReference type="ARBA" id="ARBA00022989"/>
    </source>
</evidence>
<feature type="transmembrane region" description="Helical" evidence="10">
    <location>
        <begin position="199"/>
        <end position="224"/>
    </location>
</feature>
<sequence>MKLSRKSRFLHLTPSRILVVGFALIILLGTFLLMLPISNADGEPLPFVDALFTATSATCVTGLVVVDTGTHFTVFGQVVLMLLIQVGGLGFMTMATLFALAFKKRISLKERLILQEALNQGSMEGIVRLIRKVLLFAFCIEGTAAILFATRWAFDLPLGQAVYFGIFHAVSLFNNAGFDLFGSVSGPFSSLTSYVGDPVINTVAMLLIVLGGIGFIVLSDVVDYRRTRKLSLHTKIVLTMTGLLIVIGTVVIFIFEFTNTRTLAGLSGWEQFWASLFQSVSPRTAGANTIDIGAMRQASQFFMIVLMFIGASPGSTGGGIKTTTFAILVGAVITMIRGKEDIVIYRYRLAKDRIFKAVTLTLLALFLVIMVSMILSMTEDHPFLMILFETTSAFGTVGLTMGLTTDLTDVGKVLLCLTMFAGRLGPITLAYALGPKSERELYRHPEGKITIG</sequence>
<keyword evidence="9 10" id="KW-0472">Membrane</keyword>
<comment type="caution">
    <text evidence="11">The sequence shown here is derived from an EMBL/GenBank/DDBJ whole genome shotgun (WGS) entry which is preliminary data.</text>
</comment>
<dbReference type="InterPro" id="IPR003445">
    <property type="entry name" value="Cat_transpt"/>
</dbReference>
<dbReference type="EMBL" id="JAMDLW010000036">
    <property type="protein sequence ID" value="MCY9522385.1"/>
    <property type="molecule type" value="Genomic_DNA"/>
</dbReference>
<evidence type="ECO:0000256" key="6">
    <source>
        <dbReference type="ARBA" id="ARBA00022958"/>
    </source>
</evidence>
<feature type="transmembrane region" description="Helical" evidence="10">
    <location>
        <begin position="78"/>
        <end position="102"/>
    </location>
</feature>
<dbReference type="Proteomes" id="UP001207626">
    <property type="component" value="Unassembled WGS sequence"/>
</dbReference>
<organism evidence="11 12">
    <name type="scientific">Paenibacillus apiarius</name>
    <dbReference type="NCBI Taxonomy" id="46240"/>
    <lineage>
        <taxon>Bacteria</taxon>
        <taxon>Bacillati</taxon>
        <taxon>Bacillota</taxon>
        <taxon>Bacilli</taxon>
        <taxon>Bacillales</taxon>
        <taxon>Paenibacillaceae</taxon>
        <taxon>Paenibacillus</taxon>
    </lineage>
</organism>
<protein>
    <submittedName>
        <fullName evidence="11">TrkH family potassium uptake protein</fullName>
    </submittedName>
</protein>
<keyword evidence="7 10" id="KW-1133">Transmembrane helix</keyword>
<evidence type="ECO:0000256" key="8">
    <source>
        <dbReference type="ARBA" id="ARBA00023065"/>
    </source>
</evidence>
<gene>
    <name evidence="11" type="ORF">M5X09_22470</name>
</gene>
<evidence type="ECO:0000256" key="5">
    <source>
        <dbReference type="ARBA" id="ARBA00022692"/>
    </source>
</evidence>
<accession>A0ABT4DYE3</accession>
<dbReference type="GeneID" id="77003656"/>
<keyword evidence="4" id="KW-0633">Potassium transport</keyword>
<name>A0ABT4DYE3_9BACL</name>
<keyword evidence="5 10" id="KW-0812">Transmembrane</keyword>
<keyword evidence="8" id="KW-0406">Ion transport</keyword>
<feature type="transmembrane region" description="Helical" evidence="10">
    <location>
        <begin position="383"/>
        <end position="401"/>
    </location>
</feature>
<evidence type="ECO:0000313" key="11">
    <source>
        <dbReference type="EMBL" id="MCY9522385.1"/>
    </source>
</evidence>
<dbReference type="Pfam" id="PF02386">
    <property type="entry name" value="TrkH"/>
    <property type="match status" value="1"/>
</dbReference>
<dbReference type="PANTHER" id="PTHR32024:SF1">
    <property type="entry name" value="KTR SYSTEM POTASSIUM UPTAKE PROTEIN B"/>
    <property type="match status" value="1"/>
</dbReference>
<evidence type="ECO:0000256" key="1">
    <source>
        <dbReference type="ARBA" id="ARBA00004651"/>
    </source>
</evidence>
<keyword evidence="2" id="KW-0813">Transport</keyword>
<feature type="transmembrane region" description="Helical" evidence="10">
    <location>
        <begin position="236"/>
        <end position="255"/>
    </location>
</feature>
<evidence type="ECO:0000313" key="12">
    <source>
        <dbReference type="Proteomes" id="UP001207626"/>
    </source>
</evidence>
<dbReference type="NCBIfam" id="TIGR00933">
    <property type="entry name" value="2a38"/>
    <property type="match status" value="1"/>
</dbReference>
<keyword evidence="6" id="KW-0630">Potassium</keyword>
<feature type="transmembrane region" description="Helical" evidence="10">
    <location>
        <begin position="354"/>
        <end position="377"/>
    </location>
</feature>
<proteinExistence type="predicted"/>
<comment type="subcellular location">
    <subcellularLocation>
        <location evidence="1">Cell membrane</location>
        <topology evidence="1">Multi-pass membrane protein</topology>
    </subcellularLocation>
</comment>
<evidence type="ECO:0000256" key="9">
    <source>
        <dbReference type="ARBA" id="ARBA00023136"/>
    </source>
</evidence>
<dbReference type="PANTHER" id="PTHR32024">
    <property type="entry name" value="TRK SYSTEM POTASSIUM UPTAKE PROTEIN TRKG-RELATED"/>
    <property type="match status" value="1"/>
</dbReference>
<reference evidence="11 12" key="1">
    <citation type="submission" date="2022-05" db="EMBL/GenBank/DDBJ databases">
        <title>Genome Sequencing of Bee-Associated Microbes.</title>
        <authorList>
            <person name="Dunlap C."/>
        </authorList>
    </citation>
    <scope>NUCLEOTIDE SEQUENCE [LARGE SCALE GENOMIC DNA]</scope>
    <source>
        <strain evidence="11 12">NRRL NRS-1438</strain>
    </source>
</reference>
<feature type="transmembrane region" description="Helical" evidence="10">
    <location>
        <begin position="133"/>
        <end position="154"/>
    </location>
</feature>
<keyword evidence="3" id="KW-1003">Cell membrane</keyword>
<keyword evidence="12" id="KW-1185">Reference proteome</keyword>
<evidence type="ECO:0000256" key="2">
    <source>
        <dbReference type="ARBA" id="ARBA00022448"/>
    </source>
</evidence>
<evidence type="ECO:0000256" key="3">
    <source>
        <dbReference type="ARBA" id="ARBA00022475"/>
    </source>
</evidence>
<dbReference type="RefSeq" id="WP_087435979.1">
    <property type="nucleotide sequence ID" value="NZ_JAFFHZ010000001.1"/>
</dbReference>
<dbReference type="InterPro" id="IPR004772">
    <property type="entry name" value="TrkH"/>
</dbReference>
<evidence type="ECO:0000256" key="4">
    <source>
        <dbReference type="ARBA" id="ARBA00022538"/>
    </source>
</evidence>
<evidence type="ECO:0000256" key="10">
    <source>
        <dbReference type="SAM" id="Phobius"/>
    </source>
</evidence>
<feature type="transmembrane region" description="Helical" evidence="10">
    <location>
        <begin position="301"/>
        <end position="333"/>
    </location>
</feature>